<dbReference type="EMBL" id="JBHRZT010000072">
    <property type="protein sequence ID" value="MFC3885752.1"/>
    <property type="molecule type" value="Genomic_DNA"/>
</dbReference>
<dbReference type="NCBIfam" id="NF005239">
    <property type="entry name" value="PRK06748.1"/>
    <property type="match status" value="1"/>
</dbReference>
<accession>A0ABV8B667</accession>
<keyword evidence="2" id="KW-1185">Reference proteome</keyword>
<evidence type="ECO:0000313" key="2">
    <source>
        <dbReference type="Proteomes" id="UP001595752"/>
    </source>
</evidence>
<evidence type="ECO:0000313" key="1">
    <source>
        <dbReference type="EMBL" id="MFC3885752.1"/>
    </source>
</evidence>
<name>A0ABV8B667_9BACI</name>
<dbReference type="Proteomes" id="UP001595752">
    <property type="component" value="Unassembled WGS sequence"/>
</dbReference>
<dbReference type="RefSeq" id="WP_377918145.1">
    <property type="nucleotide sequence ID" value="NZ_JBHRZT010000072.1"/>
</dbReference>
<protein>
    <recommendedName>
        <fullName evidence="3">Lipoyl-binding domain-containing protein</fullName>
    </recommendedName>
</protein>
<organism evidence="1 2">
    <name type="scientific">Bacillus songklensis</name>
    <dbReference type="NCBI Taxonomy" id="1069116"/>
    <lineage>
        <taxon>Bacteria</taxon>
        <taxon>Bacillati</taxon>
        <taxon>Bacillota</taxon>
        <taxon>Bacilli</taxon>
        <taxon>Bacillales</taxon>
        <taxon>Bacillaceae</taxon>
        <taxon>Bacillus</taxon>
    </lineage>
</organism>
<sequence>MKSVIETIYSPCSGTVEKVLTKESSHVYEWERLFLIKTNDGKLEEVKVGISGYITSLQVQPGEKVNEYEELAKIKDDFIITGCD</sequence>
<gene>
    <name evidence="1" type="ORF">ACFOU2_20655</name>
</gene>
<reference evidence="2" key="1">
    <citation type="journal article" date="2019" name="Int. J. Syst. Evol. Microbiol.">
        <title>The Global Catalogue of Microorganisms (GCM) 10K type strain sequencing project: providing services to taxonomists for standard genome sequencing and annotation.</title>
        <authorList>
            <consortium name="The Broad Institute Genomics Platform"/>
            <consortium name="The Broad Institute Genome Sequencing Center for Infectious Disease"/>
            <person name="Wu L."/>
            <person name="Ma J."/>
        </authorList>
    </citation>
    <scope>NUCLEOTIDE SEQUENCE [LARGE SCALE GENOMIC DNA]</scope>
    <source>
        <strain evidence="2">CCUG 61889</strain>
    </source>
</reference>
<proteinExistence type="predicted"/>
<dbReference type="InterPro" id="IPR011053">
    <property type="entry name" value="Single_hybrid_motif"/>
</dbReference>
<comment type="caution">
    <text evidence="1">The sequence shown here is derived from an EMBL/GenBank/DDBJ whole genome shotgun (WGS) entry which is preliminary data.</text>
</comment>
<dbReference type="SUPFAM" id="SSF51230">
    <property type="entry name" value="Single hybrid motif"/>
    <property type="match status" value="1"/>
</dbReference>
<evidence type="ECO:0008006" key="3">
    <source>
        <dbReference type="Google" id="ProtNLM"/>
    </source>
</evidence>
<dbReference type="Gene3D" id="2.40.50.100">
    <property type="match status" value="1"/>
</dbReference>